<protein>
    <submittedName>
        <fullName evidence="1">Uncharacterized protein</fullName>
    </submittedName>
</protein>
<proteinExistence type="predicted"/>
<gene>
    <name evidence="1" type="ORF">IM53_020900</name>
</gene>
<evidence type="ECO:0000313" key="1">
    <source>
        <dbReference type="EMBL" id="OQP74629.1"/>
    </source>
</evidence>
<evidence type="ECO:0000313" key="2">
    <source>
        <dbReference type="Proteomes" id="UP000050546"/>
    </source>
</evidence>
<accession>A0A1V9GVJ8</accession>
<reference evidence="1 2" key="1">
    <citation type="journal article" date="2016" name="Plant Pathol.">
        <title>Genetic characterization of strains named as Xanthomonas axonopodis pv. dieffenbachiae leads to a taxonomic revision of the X. axonopodis species complex.</title>
        <authorList>
            <person name="Constantin E.C."/>
            <person name="Cleenwerck I."/>
            <person name="Maes M."/>
            <person name="Baeyen S."/>
            <person name="Van Malderghem C."/>
            <person name="De Vos P."/>
            <person name="Cottyn B."/>
        </authorList>
    </citation>
    <scope>NUCLEOTIDE SEQUENCE [LARGE SCALE GENOMIC DNA]</scope>
    <source>
        <strain evidence="1 2">LMG 25940</strain>
    </source>
</reference>
<dbReference type="AlphaFoldDB" id="A0A1V9GVJ8"/>
<reference evidence="1 2" key="2">
    <citation type="journal article" date="2017" name="Plant Pathol.">
        <title>Pathogenicity and virulence gene content of Xanthomonas strains infecting Araceae, formerly known as Xanthomonas axonopodis pv. dieffenbachiae.</title>
        <authorList>
            <person name="Constantin E.C."/>
            <person name="Haegeman A."/>
            <person name="Van Vaerenbergh J."/>
            <person name="Baeyen S."/>
            <person name="Van Malderghem C."/>
            <person name="Maes M."/>
            <person name="Cottyn B."/>
        </authorList>
    </citation>
    <scope>NUCLEOTIDE SEQUENCE [LARGE SCALE GENOMIC DNA]</scope>
    <source>
        <strain evidence="1 2">LMG 25940</strain>
    </source>
</reference>
<organism evidence="1 2">
    <name type="scientific">Xanthomonas phaseoli pv. dieffenbachiae</name>
    <dbReference type="NCBI Taxonomy" id="92828"/>
    <lineage>
        <taxon>Bacteria</taxon>
        <taxon>Pseudomonadati</taxon>
        <taxon>Pseudomonadota</taxon>
        <taxon>Gammaproteobacteria</taxon>
        <taxon>Lysobacterales</taxon>
        <taxon>Lysobacteraceae</taxon>
        <taxon>Xanthomonas</taxon>
    </lineage>
</organism>
<comment type="caution">
    <text evidence="1">The sequence shown here is derived from an EMBL/GenBank/DDBJ whole genome shotgun (WGS) entry which is preliminary data.</text>
</comment>
<name>A0A1V9GVJ8_9XANT</name>
<dbReference type="Proteomes" id="UP000050546">
    <property type="component" value="Unassembled WGS sequence"/>
</dbReference>
<dbReference type="EMBL" id="JPYI02000099">
    <property type="protein sequence ID" value="OQP74629.1"/>
    <property type="molecule type" value="Genomic_DNA"/>
</dbReference>
<sequence length="37" mass="3986">MHGVLQKQADVSAASMTQGIYVRGAEADVALHRSMQQ</sequence>